<keyword evidence="9" id="KW-0547">Nucleotide-binding</keyword>
<dbReference type="PROSITE" id="PS51192">
    <property type="entry name" value="HELICASE_ATP_BIND_1"/>
    <property type="match status" value="1"/>
</dbReference>
<dbReference type="SMART" id="SM00356">
    <property type="entry name" value="ZnF_C3H1"/>
    <property type="match status" value="2"/>
</dbReference>
<reference evidence="9" key="1">
    <citation type="journal article" date="2019" name="Science">
        <title>Mutation of a bHLH transcription factor allowed almond domestication.</title>
        <authorList>
            <person name="Sanchez-Perez R."/>
            <person name="Pavan S."/>
            <person name="Mazzeo R."/>
            <person name="Moldovan C."/>
            <person name="Aiese Cigliano R."/>
            <person name="Del Cueto J."/>
            <person name="Ricciardi F."/>
            <person name="Lotti C."/>
            <person name="Ricciardi L."/>
            <person name="Dicenta F."/>
            <person name="Lopez-Marques R.L."/>
            <person name="Lindberg Moller B."/>
        </authorList>
    </citation>
    <scope>NUCLEOTIDE SEQUENCE</scope>
</reference>
<feature type="region of interest" description="Disordered" evidence="5">
    <location>
        <begin position="1290"/>
        <end position="1311"/>
    </location>
</feature>
<feature type="region of interest" description="Disordered" evidence="5">
    <location>
        <begin position="1030"/>
        <end position="1066"/>
    </location>
</feature>
<dbReference type="SUPFAM" id="SSF90229">
    <property type="entry name" value="CCCH zinc finger"/>
    <property type="match status" value="2"/>
</dbReference>
<dbReference type="Gene3D" id="4.10.1000.10">
    <property type="entry name" value="Zinc finger, CCCH-type"/>
    <property type="match status" value="1"/>
</dbReference>
<dbReference type="CDD" id="cd17917">
    <property type="entry name" value="DEXHc_RHA-like"/>
    <property type="match status" value="1"/>
</dbReference>
<feature type="zinc finger region" description="C3H1-type" evidence="4">
    <location>
        <begin position="640"/>
        <end position="666"/>
    </location>
</feature>
<sequence>MVAKARNCEIGGEVGYHIGHSKHLSPRSSIVFKTAGVLLDEMRDKGMHALDYKVIVLDEVHERSVESDLVLVCVKQFMMRNNNLRVVLMSATADIARYKDYFKDLGRGERVEVLAIPTSNQKAIFQRRVADLLNINSESLSASYCSGPSPSMAKADIKAKVHKLIHDLVLHIHEHEPDIEKSILIFLPTYYALEQQWFLLKPFSSSFKVHILHSSIDTEQALMTMKIWKSHRKVILATNIAESSVTIPKVAYVIDSCRSLQVFWNSYQKKESAKLVWVSKSQADQRRGRTGRTCDGQIYRLVTRPFFIQFDEYEGPSVLRLSLRLQVLQICCAESKAINDPKALLQKALDQPHPEVVEDALDLLVHMQALEKTSPRGRYEPTFYGRLLCSLSLSFDASVVVLKFGDIGMLREGILLGILMDTQPLPILRPFGDEILFAEYADSYFCGDNGNTGLTGRKEMVFMANLCAFQFWQRVFKDNHRVEHLKQLLKFDEMKATAFLLPEIEEDWCSFHNLVQPSLKHVSEIYEDILDSVHRYRPKFLSTSNGLPSYYDPYEFEHICLLTCQQPNEDTDALATDDKHLEPSSETMKCVAVPFVAPNNFQNNDVAKKLATIMKQIRVQHTEDLSSNQDLDVDDGYHVNGEASICIYFVNGSCNKGSQCLFSHSLKAKRPPCKFFYSAQGCRYGASCFFSHDESSSATSSNSTLCLPEGGEAKATSLIQLLPTDGCILLLDDTNLQFSSNFARHYDPSKIVSTTGLSDTSIFDSSLTGVKILWGLYHPYETIISKAGESQIPWNEVKCVLWFPNFDSYSENLDRQKLLLQNFFEYLAVRMLADDLDNVRVILTMNNIRFAQLQVEKLGRESFLFLTESFPFDDASFGELPDKVSTNKPMMVSRPISYVFDLHRPSDIQFGDYAAGLHSFLHHEIQEDDEDVTRVKKSEKCEAPGMQLAEADLPHLHLETFSSASTDHTYLQNPRLRSLPPNPKPYNSSSNGLVVHTKRPCLSNRATSFSIDAIDMSRLTLVDDDRTISGGHHNRHGSFRFIAKKRRRHGSRSVSGRSSDRSGTRRCCSVGASAAYGTCSDFPVAVGTDSSGELFGNGDANWASDVSEARNSRKERDGGGSGEKENLGIGFGPIGGFDVQGNESGYGSEPGYRGDAEFGYGDELDEEEEDTRLLFWGDQFGDADSMMEIVGENTFVDQKSHHRCRRKKHDCRMVDTLRALLRATRKSFAGDTPMLKGSAAEVRKKFEENRHVTSDVEIQRLLEEAREASLFITQMIVQAKLNSRGGYEVKADKDHAGATLEVPSEELLPKS</sequence>
<dbReference type="PROSITE" id="PS50103">
    <property type="entry name" value="ZF_C3H1"/>
    <property type="match status" value="2"/>
</dbReference>
<dbReference type="InterPro" id="IPR001650">
    <property type="entry name" value="Helicase_C-like"/>
</dbReference>
<dbReference type="GO" id="GO:0034551">
    <property type="term" value="P:mitochondrial respiratory chain complex III assembly"/>
    <property type="evidence" value="ECO:0007669"/>
    <property type="project" value="InterPro"/>
</dbReference>
<keyword evidence="2 4" id="KW-0863">Zinc-finger</keyword>
<evidence type="ECO:0000256" key="1">
    <source>
        <dbReference type="ARBA" id="ARBA00022723"/>
    </source>
</evidence>
<dbReference type="InterPro" id="IPR014001">
    <property type="entry name" value="Helicase_ATP-bd"/>
</dbReference>
<dbReference type="Pfam" id="PF00271">
    <property type="entry name" value="Helicase_C"/>
    <property type="match status" value="1"/>
</dbReference>
<feature type="domain" description="Helicase ATP-binding" evidence="7">
    <location>
        <begin position="1"/>
        <end position="111"/>
    </location>
</feature>
<dbReference type="InterPro" id="IPR008011">
    <property type="entry name" value="Complex1_LYR_dom"/>
</dbReference>
<evidence type="ECO:0000313" key="9">
    <source>
        <dbReference type="EMBL" id="BBH10438.1"/>
    </source>
</evidence>
<name>A0A4Y1S2Q6_PRUDU</name>
<dbReference type="InterPro" id="IPR036855">
    <property type="entry name" value="Znf_CCCH_sf"/>
</dbReference>
<feature type="compositionally biased region" description="Basic and acidic residues" evidence="5">
    <location>
        <begin position="1107"/>
        <end position="1126"/>
    </location>
</feature>
<evidence type="ECO:0000259" key="6">
    <source>
        <dbReference type="PROSITE" id="PS50103"/>
    </source>
</evidence>
<dbReference type="InterPro" id="IPR027417">
    <property type="entry name" value="P-loop_NTPase"/>
</dbReference>
<dbReference type="CDD" id="cd20267">
    <property type="entry name" value="Complex1_LYR_LYRM7"/>
    <property type="match status" value="1"/>
</dbReference>
<dbReference type="Gene3D" id="3.40.50.300">
    <property type="entry name" value="P-loop containing nucleotide triphosphate hydrolases"/>
    <property type="match status" value="2"/>
</dbReference>
<dbReference type="Pfam" id="PF05347">
    <property type="entry name" value="Complex1_LYR"/>
    <property type="match status" value="1"/>
</dbReference>
<gene>
    <name evidence="9" type="ORF">Prudu_023229</name>
</gene>
<feature type="domain" description="Helicase C-terminal" evidence="8">
    <location>
        <begin position="164"/>
        <end position="361"/>
    </location>
</feature>
<dbReference type="GO" id="GO:0008270">
    <property type="term" value="F:zinc ion binding"/>
    <property type="evidence" value="ECO:0007669"/>
    <property type="project" value="UniProtKB-KW"/>
</dbReference>
<evidence type="ECO:0000256" key="2">
    <source>
        <dbReference type="ARBA" id="ARBA00022771"/>
    </source>
</evidence>
<organism evidence="9">
    <name type="scientific">Prunus dulcis</name>
    <name type="common">Almond</name>
    <name type="synonym">Amygdalus dulcis</name>
    <dbReference type="NCBI Taxonomy" id="3755"/>
    <lineage>
        <taxon>Eukaryota</taxon>
        <taxon>Viridiplantae</taxon>
        <taxon>Streptophyta</taxon>
        <taxon>Embryophyta</taxon>
        <taxon>Tracheophyta</taxon>
        <taxon>Spermatophyta</taxon>
        <taxon>Magnoliopsida</taxon>
        <taxon>eudicotyledons</taxon>
        <taxon>Gunneridae</taxon>
        <taxon>Pentapetalae</taxon>
        <taxon>rosids</taxon>
        <taxon>fabids</taxon>
        <taxon>Rosales</taxon>
        <taxon>Rosaceae</taxon>
        <taxon>Amygdaloideae</taxon>
        <taxon>Amygdaleae</taxon>
        <taxon>Prunus</taxon>
    </lineage>
</organism>
<dbReference type="SUPFAM" id="SSF52540">
    <property type="entry name" value="P-loop containing nucleoside triphosphate hydrolases"/>
    <property type="match status" value="1"/>
</dbReference>
<keyword evidence="9" id="KW-0378">Hydrolase</keyword>
<feature type="region of interest" description="Disordered" evidence="5">
    <location>
        <begin position="1099"/>
        <end position="1127"/>
    </location>
</feature>
<dbReference type="PANTHER" id="PTHR36775">
    <property type="entry name" value="LYR MOTIF PROTEIN"/>
    <property type="match status" value="1"/>
</dbReference>
<keyword evidence="9" id="KW-0347">Helicase</keyword>
<feature type="compositionally biased region" description="Basic residues" evidence="5">
    <location>
        <begin position="1032"/>
        <end position="1051"/>
    </location>
</feature>
<dbReference type="InterPro" id="IPR045298">
    <property type="entry name" value="Complex1_LYR_LYRM7"/>
</dbReference>
<keyword evidence="3 4" id="KW-0862">Zinc</keyword>
<feature type="domain" description="C3H1-type" evidence="6">
    <location>
        <begin position="640"/>
        <end position="666"/>
    </location>
</feature>
<dbReference type="CDD" id="cd18791">
    <property type="entry name" value="SF2_C_RHA"/>
    <property type="match status" value="1"/>
</dbReference>
<keyword evidence="9" id="KW-0067">ATP-binding</keyword>
<evidence type="ECO:0000256" key="3">
    <source>
        <dbReference type="ARBA" id="ARBA00022833"/>
    </source>
</evidence>
<evidence type="ECO:0000256" key="5">
    <source>
        <dbReference type="SAM" id="MobiDB-lite"/>
    </source>
</evidence>
<keyword evidence="1 4" id="KW-0479">Metal-binding</keyword>
<dbReference type="InterPro" id="IPR000571">
    <property type="entry name" value="Znf_CCCH"/>
</dbReference>
<dbReference type="GO" id="GO:0005739">
    <property type="term" value="C:mitochondrion"/>
    <property type="evidence" value="ECO:0007669"/>
    <property type="project" value="GOC"/>
</dbReference>
<dbReference type="PROSITE" id="PS51194">
    <property type="entry name" value="HELICASE_CTER"/>
    <property type="match status" value="1"/>
</dbReference>
<dbReference type="EMBL" id="AP019304">
    <property type="protein sequence ID" value="BBH10438.1"/>
    <property type="molecule type" value="Genomic_DNA"/>
</dbReference>
<feature type="zinc finger region" description="C3H1-type" evidence="4">
    <location>
        <begin position="667"/>
        <end position="695"/>
    </location>
</feature>
<dbReference type="InterPro" id="IPR041367">
    <property type="entry name" value="Znf-CCCH_4"/>
</dbReference>
<protein>
    <submittedName>
        <fullName evidence="9">Zinc finger CCCH type helicase family protein</fullName>
    </submittedName>
</protein>
<accession>A0A4Y1S2Q6</accession>
<feature type="domain" description="C3H1-type" evidence="6">
    <location>
        <begin position="667"/>
        <end position="695"/>
    </location>
</feature>
<dbReference type="Pfam" id="PF18044">
    <property type="entry name" value="zf-CCCH_4"/>
    <property type="match status" value="1"/>
</dbReference>
<proteinExistence type="predicted"/>
<dbReference type="PANTHER" id="PTHR36775:SF1">
    <property type="entry name" value="LYR MOTIF PROTEIN"/>
    <property type="match status" value="1"/>
</dbReference>
<evidence type="ECO:0000259" key="7">
    <source>
        <dbReference type="PROSITE" id="PS51192"/>
    </source>
</evidence>
<evidence type="ECO:0000259" key="8">
    <source>
        <dbReference type="PROSITE" id="PS51194"/>
    </source>
</evidence>
<dbReference type="GO" id="GO:0004386">
    <property type="term" value="F:helicase activity"/>
    <property type="evidence" value="ECO:0007669"/>
    <property type="project" value="UniProtKB-KW"/>
</dbReference>
<dbReference type="SMART" id="SM00490">
    <property type="entry name" value="HELICc"/>
    <property type="match status" value="1"/>
</dbReference>
<feature type="region of interest" description="Disordered" evidence="5">
    <location>
        <begin position="972"/>
        <end position="991"/>
    </location>
</feature>
<evidence type="ECO:0000256" key="4">
    <source>
        <dbReference type="PROSITE-ProRule" id="PRU00723"/>
    </source>
</evidence>